<keyword evidence="4 5" id="KW-0472">Membrane</keyword>
<comment type="subcellular location">
    <subcellularLocation>
        <location evidence="1">Membrane</location>
        <topology evidence="1">Multi-pass membrane protein</topology>
    </subcellularLocation>
</comment>
<accession>A0A382E1G8</accession>
<name>A0A382E1G8_9ZZZZ</name>
<evidence type="ECO:0008006" key="7">
    <source>
        <dbReference type="Google" id="ProtNLM"/>
    </source>
</evidence>
<feature type="transmembrane region" description="Helical" evidence="5">
    <location>
        <begin position="67"/>
        <end position="89"/>
    </location>
</feature>
<dbReference type="EMBL" id="UINC01041982">
    <property type="protein sequence ID" value="SVB43994.1"/>
    <property type="molecule type" value="Genomic_DNA"/>
</dbReference>
<keyword evidence="3 5" id="KW-1133">Transmembrane helix</keyword>
<protein>
    <recommendedName>
        <fullName evidence="7">Citrate transporter-like domain-containing protein</fullName>
    </recommendedName>
</protein>
<dbReference type="Pfam" id="PF00939">
    <property type="entry name" value="Na_sulph_symp"/>
    <property type="match status" value="1"/>
</dbReference>
<dbReference type="GO" id="GO:1905039">
    <property type="term" value="P:carboxylic acid transmembrane transport"/>
    <property type="evidence" value="ECO:0007669"/>
    <property type="project" value="UniProtKB-ARBA"/>
</dbReference>
<evidence type="ECO:0000256" key="5">
    <source>
        <dbReference type="SAM" id="Phobius"/>
    </source>
</evidence>
<evidence type="ECO:0000313" key="6">
    <source>
        <dbReference type="EMBL" id="SVB43994.1"/>
    </source>
</evidence>
<feature type="transmembrane region" description="Helical" evidence="5">
    <location>
        <begin position="217"/>
        <end position="240"/>
    </location>
</feature>
<dbReference type="GO" id="GO:0005886">
    <property type="term" value="C:plasma membrane"/>
    <property type="evidence" value="ECO:0007669"/>
    <property type="project" value="TreeGrafter"/>
</dbReference>
<evidence type="ECO:0000256" key="2">
    <source>
        <dbReference type="ARBA" id="ARBA00022692"/>
    </source>
</evidence>
<keyword evidence="2 5" id="KW-0812">Transmembrane</keyword>
<feature type="transmembrane region" description="Helical" evidence="5">
    <location>
        <begin position="292"/>
        <end position="312"/>
    </location>
</feature>
<dbReference type="PANTHER" id="PTHR10283">
    <property type="entry name" value="SOLUTE CARRIER FAMILY 13 MEMBER"/>
    <property type="match status" value="1"/>
</dbReference>
<feature type="transmembrane region" description="Helical" evidence="5">
    <location>
        <begin position="144"/>
        <end position="163"/>
    </location>
</feature>
<sequence length="322" mass="35418">MMLPVGLSLVRNCGKNKPIPNLTALILFSIAYGSTVGSIGTPSGGARNAIMLEYWRTITDGGVTLTYFQWIIMAYPMVIIGMLSTTFLLQLAFKPEFKSMDTAIRRLKIHVAHKGKFTGNEFLTILIFAIVFFCWIFLNERYGLGIIAIGGAFLYMATGLVEWKQVSRDTNWGVILLFAGAISLGVQMKNTGTALWIGQSLMNQFSPFIEQFSVIPYLLNIFLTTLLSNIMSSSGTVAVLGPITLSMGGDPAYMGMTTAISSAFGYFSAIAAPACMIIYSSGLVKMTDFLKAGWRMAIMSTITLLLIYKFYWPLIIGFTNFK</sequence>
<feature type="transmembrane region" description="Helical" evidence="5">
    <location>
        <begin position="175"/>
        <end position="197"/>
    </location>
</feature>
<evidence type="ECO:0000256" key="4">
    <source>
        <dbReference type="ARBA" id="ARBA00023136"/>
    </source>
</evidence>
<feature type="transmembrane region" description="Helical" evidence="5">
    <location>
        <begin position="252"/>
        <end position="280"/>
    </location>
</feature>
<feature type="transmembrane region" description="Helical" evidence="5">
    <location>
        <begin position="21"/>
        <end position="41"/>
    </location>
</feature>
<evidence type="ECO:0000256" key="1">
    <source>
        <dbReference type="ARBA" id="ARBA00004141"/>
    </source>
</evidence>
<feature type="transmembrane region" description="Helical" evidence="5">
    <location>
        <begin position="122"/>
        <end position="138"/>
    </location>
</feature>
<dbReference type="InterPro" id="IPR001898">
    <property type="entry name" value="SLC13A/DASS"/>
</dbReference>
<proteinExistence type="predicted"/>
<organism evidence="6">
    <name type="scientific">marine metagenome</name>
    <dbReference type="NCBI Taxonomy" id="408172"/>
    <lineage>
        <taxon>unclassified sequences</taxon>
        <taxon>metagenomes</taxon>
        <taxon>ecological metagenomes</taxon>
    </lineage>
</organism>
<dbReference type="PANTHER" id="PTHR10283:SF82">
    <property type="entry name" value="SOLUTE CARRIER FAMILY 13 MEMBER 2"/>
    <property type="match status" value="1"/>
</dbReference>
<dbReference type="AlphaFoldDB" id="A0A382E1G8"/>
<reference evidence="6" key="1">
    <citation type="submission" date="2018-05" db="EMBL/GenBank/DDBJ databases">
        <authorList>
            <person name="Lanie J.A."/>
            <person name="Ng W.-L."/>
            <person name="Kazmierczak K.M."/>
            <person name="Andrzejewski T.M."/>
            <person name="Davidsen T.M."/>
            <person name="Wayne K.J."/>
            <person name="Tettelin H."/>
            <person name="Glass J.I."/>
            <person name="Rusch D."/>
            <person name="Podicherti R."/>
            <person name="Tsui H.-C.T."/>
            <person name="Winkler M.E."/>
        </authorList>
    </citation>
    <scope>NUCLEOTIDE SEQUENCE</scope>
</reference>
<dbReference type="GO" id="GO:0008514">
    <property type="term" value="F:organic anion transmembrane transporter activity"/>
    <property type="evidence" value="ECO:0007669"/>
    <property type="project" value="UniProtKB-ARBA"/>
</dbReference>
<gene>
    <name evidence="6" type="ORF">METZ01_LOCUS196848</name>
</gene>
<evidence type="ECO:0000256" key="3">
    <source>
        <dbReference type="ARBA" id="ARBA00022989"/>
    </source>
</evidence>